<sequence length="144" mass="15305">MKTIATAEITTDVPAAAFFERWADMATWPEWNLDTDWVRLDGPFQTGATGVLKPKGGPKTRFVVASLIPGREFVDVSLLAGARLTFHHETGAAPGGRTTVTVRVTLEGPLAFFWNLVLGKDIAAGLAGDLARLEQAARTAGVAA</sequence>
<evidence type="ECO:0008006" key="3">
    <source>
        <dbReference type="Google" id="ProtNLM"/>
    </source>
</evidence>
<comment type="caution">
    <text evidence="1">The sequence shown here is derived from an EMBL/GenBank/DDBJ whole genome shotgun (WGS) entry which is preliminary data.</text>
</comment>
<evidence type="ECO:0000313" key="2">
    <source>
        <dbReference type="Proteomes" id="UP000053244"/>
    </source>
</evidence>
<accession>A0A0X3UYQ5</accession>
<dbReference type="AlphaFoldDB" id="A0A0X3UYQ5"/>
<evidence type="ECO:0000313" key="1">
    <source>
        <dbReference type="EMBL" id="KUL37649.1"/>
    </source>
</evidence>
<protein>
    <recommendedName>
        <fullName evidence="3">Polyketide cyclase</fullName>
    </recommendedName>
</protein>
<dbReference type="Proteomes" id="UP000053244">
    <property type="component" value="Unassembled WGS sequence"/>
</dbReference>
<dbReference type="Gene3D" id="3.30.530.20">
    <property type="match status" value="1"/>
</dbReference>
<dbReference type="RefSeq" id="WP_067688222.1">
    <property type="nucleotide sequence ID" value="NZ_LLZH01000071.1"/>
</dbReference>
<reference evidence="1 2" key="1">
    <citation type="submission" date="2015-10" db="EMBL/GenBank/DDBJ databases">
        <authorList>
            <person name="Gilbert D.G."/>
        </authorList>
    </citation>
    <scope>NUCLEOTIDE SEQUENCE [LARGE SCALE GENOMIC DNA]</scope>
    <source>
        <strain evidence="1 2">NRRL B-16712</strain>
    </source>
</reference>
<proteinExistence type="predicted"/>
<gene>
    <name evidence="1" type="ORF">ADL15_11550</name>
</gene>
<dbReference type="OrthoDB" id="9810827at2"/>
<dbReference type="SUPFAM" id="SSF55961">
    <property type="entry name" value="Bet v1-like"/>
    <property type="match status" value="1"/>
</dbReference>
<organism evidence="1 2">
    <name type="scientific">Actinoplanes awajinensis subsp. mycoplanecinus</name>
    <dbReference type="NCBI Taxonomy" id="135947"/>
    <lineage>
        <taxon>Bacteria</taxon>
        <taxon>Bacillati</taxon>
        <taxon>Actinomycetota</taxon>
        <taxon>Actinomycetes</taxon>
        <taxon>Micromonosporales</taxon>
        <taxon>Micromonosporaceae</taxon>
        <taxon>Actinoplanes</taxon>
    </lineage>
</organism>
<dbReference type="EMBL" id="LLZH01000071">
    <property type="protein sequence ID" value="KUL37649.1"/>
    <property type="molecule type" value="Genomic_DNA"/>
</dbReference>
<keyword evidence="2" id="KW-1185">Reference proteome</keyword>
<dbReference type="InterPro" id="IPR023393">
    <property type="entry name" value="START-like_dom_sf"/>
</dbReference>
<name>A0A0X3UYQ5_9ACTN</name>